<dbReference type="InterPro" id="IPR021508">
    <property type="entry name" value="Gp17-like"/>
</dbReference>
<accession>A0A2S5JIU3</accession>
<dbReference type="Pfam" id="PF11367">
    <property type="entry name" value="Tail_completion_gp17"/>
    <property type="match status" value="1"/>
</dbReference>
<gene>
    <name evidence="1" type="ORF">LV82_01347</name>
</gene>
<organism evidence="1 2">
    <name type="scientific">Albidovulum inexpectatum</name>
    <dbReference type="NCBI Taxonomy" id="196587"/>
    <lineage>
        <taxon>Bacteria</taxon>
        <taxon>Pseudomonadati</taxon>
        <taxon>Pseudomonadota</taxon>
        <taxon>Alphaproteobacteria</taxon>
        <taxon>Rhodobacterales</taxon>
        <taxon>Paracoccaceae</taxon>
        <taxon>Albidovulum</taxon>
    </lineage>
</organism>
<dbReference type="EMBL" id="PRDS01000003">
    <property type="protein sequence ID" value="PPB81301.1"/>
    <property type="molecule type" value="Genomic_DNA"/>
</dbReference>
<dbReference type="AlphaFoldDB" id="A0A2S5JIU3"/>
<evidence type="ECO:0000313" key="2">
    <source>
        <dbReference type="Proteomes" id="UP000239736"/>
    </source>
</evidence>
<proteinExistence type="predicted"/>
<name>A0A2S5JIU3_9RHOB</name>
<dbReference type="RefSeq" id="WP_104070160.1">
    <property type="nucleotide sequence ID" value="NZ_PRDS01000003.1"/>
</dbReference>
<sequence length="135" mass="14150">MSYGGGTALQGAVYQRLVTDPAVADLVGSAVHDAAPADFSGGTYVTLGPESVRDASDVTGRGAWHDFVVSVVSDEAGFQTAKDVAAAVTDALTGQELALARGRVVGLWFLSAQARRVEKAGKRRIDLTFRARIEL</sequence>
<dbReference type="OrthoDB" id="7644395at2"/>
<dbReference type="InterPro" id="IPR053745">
    <property type="entry name" value="Viral_Tail_Comp_sf"/>
</dbReference>
<comment type="caution">
    <text evidence="1">The sequence shown here is derived from an EMBL/GenBank/DDBJ whole genome shotgun (WGS) entry which is preliminary data.</text>
</comment>
<dbReference type="Proteomes" id="UP000239736">
    <property type="component" value="Unassembled WGS sequence"/>
</dbReference>
<reference evidence="1 2" key="1">
    <citation type="submission" date="2018-01" db="EMBL/GenBank/DDBJ databases">
        <title>Genomic Encyclopedia of Archaeal and Bacterial Type Strains, Phase II (KMG-II): from individual species to whole genera.</title>
        <authorList>
            <person name="Goeker M."/>
        </authorList>
    </citation>
    <scope>NUCLEOTIDE SEQUENCE [LARGE SCALE GENOMIC DNA]</scope>
    <source>
        <strain evidence="1 2">DSM 12048</strain>
    </source>
</reference>
<protein>
    <submittedName>
        <fullName evidence="1">Uncharacterized protein DUF3168</fullName>
    </submittedName>
</protein>
<evidence type="ECO:0000313" key="1">
    <source>
        <dbReference type="EMBL" id="PPB81301.1"/>
    </source>
</evidence>
<dbReference type="Gene3D" id="3.30.2000.30">
    <property type="match status" value="1"/>
</dbReference>
<keyword evidence="2" id="KW-1185">Reference proteome</keyword>